<dbReference type="GO" id="GO:0009242">
    <property type="term" value="P:colanic acid biosynthetic process"/>
    <property type="evidence" value="ECO:0007669"/>
    <property type="project" value="TreeGrafter"/>
</dbReference>
<sequence length="233" mass="26187">MLSHTRTLQQGAKSGLDLPTVFEIEQPAAFEEGSSAAASSRVKRAFDVVAAILGIIAFLPLLLLICLLVRLESPGPVVFRQRRGGLGGRPFEIFKFRTMSVVEQDGPLAHATKTDPRVTRIGGFLRRSSLDELPQLFNVLRGEMSIIGPRPHAVFHDEYYSERIPDYMDRLKTRPGLTGLAQVSGYRGEIRDLEDMQRRIDCDLAYIRDWSLTLDMRLLVKTIIIAPFDPMAY</sequence>
<dbReference type="InterPro" id="IPR003362">
    <property type="entry name" value="Bact_transf"/>
</dbReference>
<organism evidence="10 11">
    <name type="scientific">Phenylobacterium montanum</name>
    <dbReference type="NCBI Taxonomy" id="2823693"/>
    <lineage>
        <taxon>Bacteria</taxon>
        <taxon>Pseudomonadati</taxon>
        <taxon>Pseudomonadota</taxon>
        <taxon>Alphaproteobacteria</taxon>
        <taxon>Caulobacterales</taxon>
        <taxon>Caulobacteraceae</taxon>
        <taxon>Phenylobacterium</taxon>
    </lineage>
</organism>
<protein>
    <submittedName>
        <fullName evidence="10">Exopolysaccharide biosynthesis polyprenyl glycosylphosphotransferase</fullName>
    </submittedName>
</protein>
<dbReference type="GO" id="GO:0016020">
    <property type="term" value="C:membrane"/>
    <property type="evidence" value="ECO:0007669"/>
    <property type="project" value="UniProtKB-SubCell"/>
</dbReference>
<dbReference type="PANTHER" id="PTHR30576:SF21">
    <property type="entry name" value="UDP-GLUCOSE:UNDECAPRENYL-PHOSPHATE GLUCOSE-1-PHOSPHATE TRANSFERASE"/>
    <property type="match status" value="1"/>
</dbReference>
<dbReference type="KEGG" id="caul:KCG34_05360"/>
<evidence type="ECO:0000256" key="5">
    <source>
        <dbReference type="ARBA" id="ARBA00022989"/>
    </source>
</evidence>
<evidence type="ECO:0000313" key="11">
    <source>
        <dbReference type="Proteomes" id="UP000676409"/>
    </source>
</evidence>
<feature type="transmembrane region" description="Helical" evidence="8">
    <location>
        <begin position="48"/>
        <end position="71"/>
    </location>
</feature>
<evidence type="ECO:0000256" key="8">
    <source>
        <dbReference type="SAM" id="Phobius"/>
    </source>
</evidence>
<keyword evidence="7" id="KW-0270">Exopolysaccharide synthesis</keyword>
<dbReference type="Proteomes" id="UP000676409">
    <property type="component" value="Chromosome"/>
</dbReference>
<dbReference type="AlphaFoldDB" id="A0A975IX21"/>
<reference evidence="10" key="1">
    <citation type="submission" date="2021-04" db="EMBL/GenBank/DDBJ databases">
        <title>The complete genome sequence of Caulobacter sp. S6.</title>
        <authorList>
            <person name="Tang Y."/>
            <person name="Ouyang W."/>
            <person name="Liu Q."/>
            <person name="Huang B."/>
            <person name="Guo Z."/>
            <person name="Lei P."/>
        </authorList>
    </citation>
    <scope>NUCLEOTIDE SEQUENCE</scope>
    <source>
        <strain evidence="10">S6</strain>
    </source>
</reference>
<evidence type="ECO:0000256" key="6">
    <source>
        <dbReference type="ARBA" id="ARBA00023136"/>
    </source>
</evidence>
<accession>A0A975IX21</accession>
<dbReference type="Pfam" id="PF02397">
    <property type="entry name" value="Bac_transf"/>
    <property type="match status" value="1"/>
</dbReference>
<feature type="domain" description="Bacterial sugar transferase" evidence="9">
    <location>
        <begin position="43"/>
        <end position="224"/>
    </location>
</feature>
<dbReference type="GO" id="GO:0089702">
    <property type="term" value="F:undecaprenyl-phosphate glucose phosphotransferase activity"/>
    <property type="evidence" value="ECO:0007669"/>
    <property type="project" value="TreeGrafter"/>
</dbReference>
<proteinExistence type="inferred from homology"/>
<keyword evidence="5 8" id="KW-1133">Transmembrane helix</keyword>
<dbReference type="EMBL" id="CP073078">
    <property type="protein sequence ID" value="QUD90677.1"/>
    <property type="molecule type" value="Genomic_DNA"/>
</dbReference>
<evidence type="ECO:0000256" key="2">
    <source>
        <dbReference type="ARBA" id="ARBA00006464"/>
    </source>
</evidence>
<comment type="subcellular location">
    <subcellularLocation>
        <location evidence="1">Membrane</location>
        <topology evidence="1">Multi-pass membrane protein</topology>
    </subcellularLocation>
</comment>
<dbReference type="PANTHER" id="PTHR30576">
    <property type="entry name" value="COLANIC BIOSYNTHESIS UDP-GLUCOSE LIPID CARRIER TRANSFERASE"/>
    <property type="match status" value="1"/>
</dbReference>
<keyword evidence="6 8" id="KW-0472">Membrane</keyword>
<name>A0A975IX21_9CAUL</name>
<evidence type="ECO:0000313" key="10">
    <source>
        <dbReference type="EMBL" id="QUD90677.1"/>
    </source>
</evidence>
<dbReference type="NCBIfam" id="TIGR03025">
    <property type="entry name" value="EPS_sugtrans"/>
    <property type="match status" value="1"/>
</dbReference>
<evidence type="ECO:0000256" key="3">
    <source>
        <dbReference type="ARBA" id="ARBA00022679"/>
    </source>
</evidence>
<evidence type="ECO:0000256" key="7">
    <source>
        <dbReference type="ARBA" id="ARBA00023169"/>
    </source>
</evidence>
<evidence type="ECO:0000259" key="9">
    <source>
        <dbReference type="Pfam" id="PF02397"/>
    </source>
</evidence>
<dbReference type="InterPro" id="IPR017475">
    <property type="entry name" value="EPS_sugar_tfrase"/>
</dbReference>
<keyword evidence="3" id="KW-0808">Transferase</keyword>
<evidence type="ECO:0000256" key="4">
    <source>
        <dbReference type="ARBA" id="ARBA00022692"/>
    </source>
</evidence>
<evidence type="ECO:0000256" key="1">
    <source>
        <dbReference type="ARBA" id="ARBA00004141"/>
    </source>
</evidence>
<gene>
    <name evidence="10" type="ORF">KCG34_05360</name>
</gene>
<keyword evidence="11" id="KW-1185">Reference proteome</keyword>
<keyword evidence="4 8" id="KW-0812">Transmembrane</keyword>
<dbReference type="GO" id="GO:0000271">
    <property type="term" value="P:polysaccharide biosynthetic process"/>
    <property type="evidence" value="ECO:0007669"/>
    <property type="project" value="UniProtKB-KW"/>
</dbReference>
<comment type="similarity">
    <text evidence="2">Belongs to the bacterial sugar transferase family.</text>
</comment>